<evidence type="ECO:0000256" key="9">
    <source>
        <dbReference type="ARBA" id="ARBA00023012"/>
    </source>
</evidence>
<evidence type="ECO:0000256" key="10">
    <source>
        <dbReference type="ARBA" id="ARBA00023136"/>
    </source>
</evidence>
<dbReference type="InterPro" id="IPR003594">
    <property type="entry name" value="HATPase_dom"/>
</dbReference>
<evidence type="ECO:0000256" key="8">
    <source>
        <dbReference type="ARBA" id="ARBA00022989"/>
    </source>
</evidence>
<dbReference type="GO" id="GO:0016301">
    <property type="term" value="F:kinase activity"/>
    <property type="evidence" value="ECO:0007669"/>
    <property type="project" value="UniProtKB-KW"/>
</dbReference>
<feature type="transmembrane region" description="Helical" evidence="11">
    <location>
        <begin position="176"/>
        <end position="199"/>
    </location>
</feature>
<keyword evidence="9" id="KW-0902">Two-component regulatory system</keyword>
<keyword evidence="5" id="KW-0808">Transferase</keyword>
<evidence type="ECO:0000256" key="6">
    <source>
        <dbReference type="ARBA" id="ARBA00022692"/>
    </source>
</evidence>
<dbReference type="PROSITE" id="PS50109">
    <property type="entry name" value="HIS_KIN"/>
    <property type="match status" value="1"/>
</dbReference>
<comment type="caution">
    <text evidence="14">The sequence shown here is derived from an EMBL/GenBank/DDBJ whole genome shotgun (WGS) entry which is preliminary data.</text>
</comment>
<dbReference type="Pfam" id="PF00672">
    <property type="entry name" value="HAMP"/>
    <property type="match status" value="1"/>
</dbReference>
<dbReference type="SUPFAM" id="SSF55874">
    <property type="entry name" value="ATPase domain of HSP90 chaperone/DNA topoisomerase II/histidine kinase"/>
    <property type="match status" value="1"/>
</dbReference>
<keyword evidence="10 11" id="KW-0472">Membrane</keyword>
<evidence type="ECO:0000259" key="12">
    <source>
        <dbReference type="PROSITE" id="PS50109"/>
    </source>
</evidence>
<feature type="domain" description="Histidine kinase" evidence="12">
    <location>
        <begin position="259"/>
        <end position="467"/>
    </location>
</feature>
<dbReference type="PRINTS" id="PR00344">
    <property type="entry name" value="BCTRLSENSOR"/>
</dbReference>
<evidence type="ECO:0000256" key="7">
    <source>
        <dbReference type="ARBA" id="ARBA00022777"/>
    </source>
</evidence>
<dbReference type="InterPro" id="IPR036097">
    <property type="entry name" value="HisK_dim/P_sf"/>
</dbReference>
<dbReference type="InterPro" id="IPR003661">
    <property type="entry name" value="HisK_dim/P_dom"/>
</dbReference>
<dbReference type="SMART" id="SM00304">
    <property type="entry name" value="HAMP"/>
    <property type="match status" value="1"/>
</dbReference>
<dbReference type="InterPro" id="IPR004358">
    <property type="entry name" value="Sig_transdc_His_kin-like_C"/>
</dbReference>
<comment type="subcellular location">
    <subcellularLocation>
        <location evidence="2">Cell membrane</location>
    </subcellularLocation>
</comment>
<dbReference type="Proteomes" id="UP001501480">
    <property type="component" value="Unassembled WGS sequence"/>
</dbReference>
<dbReference type="SMART" id="SM00387">
    <property type="entry name" value="HATPase_c"/>
    <property type="match status" value="1"/>
</dbReference>
<dbReference type="PANTHER" id="PTHR45436">
    <property type="entry name" value="SENSOR HISTIDINE KINASE YKOH"/>
    <property type="match status" value="1"/>
</dbReference>
<name>A0ABN2W0L6_9ACTN</name>
<dbReference type="RefSeq" id="WP_344327461.1">
    <property type="nucleotide sequence ID" value="NZ_BAAAPY010000006.1"/>
</dbReference>
<keyword evidence="15" id="KW-1185">Reference proteome</keyword>
<dbReference type="EC" id="2.7.13.3" evidence="3"/>
<protein>
    <recommendedName>
        <fullName evidence="3">histidine kinase</fullName>
        <ecNumber evidence="3">2.7.13.3</ecNumber>
    </recommendedName>
</protein>
<dbReference type="CDD" id="cd00082">
    <property type="entry name" value="HisKA"/>
    <property type="match status" value="1"/>
</dbReference>
<dbReference type="EMBL" id="BAAAPY010000006">
    <property type="protein sequence ID" value="GAA2079451.1"/>
    <property type="molecule type" value="Genomic_DNA"/>
</dbReference>
<dbReference type="CDD" id="cd06225">
    <property type="entry name" value="HAMP"/>
    <property type="match status" value="1"/>
</dbReference>
<dbReference type="SUPFAM" id="SSF158472">
    <property type="entry name" value="HAMP domain-like"/>
    <property type="match status" value="1"/>
</dbReference>
<feature type="domain" description="HAMP" evidence="13">
    <location>
        <begin position="199"/>
        <end position="251"/>
    </location>
</feature>
<evidence type="ECO:0000256" key="11">
    <source>
        <dbReference type="SAM" id="Phobius"/>
    </source>
</evidence>
<dbReference type="PROSITE" id="PS50885">
    <property type="entry name" value="HAMP"/>
    <property type="match status" value="1"/>
</dbReference>
<keyword evidence="8 11" id="KW-1133">Transmembrane helix</keyword>
<dbReference type="SMART" id="SM00388">
    <property type="entry name" value="HisKA"/>
    <property type="match status" value="1"/>
</dbReference>
<gene>
    <name evidence="14" type="ORF">GCM10009821_19500</name>
</gene>
<evidence type="ECO:0000313" key="14">
    <source>
        <dbReference type="EMBL" id="GAA2079451.1"/>
    </source>
</evidence>
<dbReference type="Gene3D" id="3.30.565.10">
    <property type="entry name" value="Histidine kinase-like ATPase, C-terminal domain"/>
    <property type="match status" value="1"/>
</dbReference>
<proteinExistence type="predicted"/>
<evidence type="ECO:0000256" key="5">
    <source>
        <dbReference type="ARBA" id="ARBA00022679"/>
    </source>
</evidence>
<dbReference type="Gene3D" id="6.10.340.10">
    <property type="match status" value="1"/>
</dbReference>
<dbReference type="InterPro" id="IPR036890">
    <property type="entry name" value="HATPase_C_sf"/>
</dbReference>
<dbReference type="Pfam" id="PF00512">
    <property type="entry name" value="HisKA"/>
    <property type="match status" value="1"/>
</dbReference>
<keyword evidence="4" id="KW-0597">Phosphoprotein</keyword>
<evidence type="ECO:0000256" key="4">
    <source>
        <dbReference type="ARBA" id="ARBA00022553"/>
    </source>
</evidence>
<reference evidence="14 15" key="1">
    <citation type="journal article" date="2019" name="Int. J. Syst. Evol. Microbiol.">
        <title>The Global Catalogue of Microorganisms (GCM) 10K type strain sequencing project: providing services to taxonomists for standard genome sequencing and annotation.</title>
        <authorList>
            <consortium name="The Broad Institute Genomics Platform"/>
            <consortium name="The Broad Institute Genome Sequencing Center for Infectious Disease"/>
            <person name="Wu L."/>
            <person name="Ma J."/>
        </authorList>
    </citation>
    <scope>NUCLEOTIDE SEQUENCE [LARGE SCALE GENOMIC DNA]</scope>
    <source>
        <strain evidence="14 15">JCM 15749</strain>
    </source>
</reference>
<dbReference type="SUPFAM" id="SSF47384">
    <property type="entry name" value="Homodimeric domain of signal transducing histidine kinase"/>
    <property type="match status" value="1"/>
</dbReference>
<evidence type="ECO:0000256" key="2">
    <source>
        <dbReference type="ARBA" id="ARBA00004236"/>
    </source>
</evidence>
<evidence type="ECO:0000256" key="3">
    <source>
        <dbReference type="ARBA" id="ARBA00012438"/>
    </source>
</evidence>
<evidence type="ECO:0000256" key="1">
    <source>
        <dbReference type="ARBA" id="ARBA00000085"/>
    </source>
</evidence>
<dbReference type="Pfam" id="PF02518">
    <property type="entry name" value="HATPase_c"/>
    <property type="match status" value="1"/>
</dbReference>
<dbReference type="PANTHER" id="PTHR45436:SF5">
    <property type="entry name" value="SENSOR HISTIDINE KINASE TRCS"/>
    <property type="match status" value="1"/>
</dbReference>
<dbReference type="InterPro" id="IPR005467">
    <property type="entry name" value="His_kinase_dom"/>
</dbReference>
<dbReference type="Gene3D" id="1.10.287.130">
    <property type="match status" value="1"/>
</dbReference>
<keyword evidence="7 14" id="KW-0418">Kinase</keyword>
<keyword evidence="6 11" id="KW-0812">Transmembrane</keyword>
<dbReference type="InterPro" id="IPR003660">
    <property type="entry name" value="HAMP_dom"/>
</dbReference>
<comment type="catalytic activity">
    <reaction evidence="1">
        <text>ATP + protein L-histidine = ADP + protein N-phospho-L-histidine.</text>
        <dbReference type="EC" id="2.7.13.3"/>
    </reaction>
</comment>
<sequence length="469" mass="50976">MSGTARAGFSVRQRLTAAVAALSTAALVAVGATLYAVESRELGQSIEAGIGQEVDELRRLQADGLDPETGEPFDSPDRLVTFFLTRNLPDPDEMLWAFPQSDRPSFVGEPDPRLSRSPEFPALVAELSETGGIRDLVVDGRRYRVGVQPVVQGEDRASFVVTSDVTAARTALLELMVTYALLAALSVIVIAAIASWVAGRLLAPVRELRETAQGISEGDLTGRIEVRGNDDLTELQRTFNAMLDRLEEAFASQRRLLDDAAHELRTPLTVLRGHVELLDAHDPDDVASTRDLLTDEIDRMARLVSDLLLLAKAERPDFVQPSPHDVEAVTLGALERARALAPRRWVLDAVARSTHVLDEQRIIQALLQLADNAVRHTREDDEIGVGSRVTEGRLELWVRDTGTGVPDDMRERVFERFSQTEGATEGFGLGLSIVGAIAEAHDGRLDLDPAPVDGRGATFRVTIPAGGQA</sequence>
<organism evidence="14 15">
    <name type="scientific">Aeromicrobium halocynthiae</name>
    <dbReference type="NCBI Taxonomy" id="560557"/>
    <lineage>
        <taxon>Bacteria</taxon>
        <taxon>Bacillati</taxon>
        <taxon>Actinomycetota</taxon>
        <taxon>Actinomycetes</taxon>
        <taxon>Propionibacteriales</taxon>
        <taxon>Nocardioidaceae</taxon>
        <taxon>Aeromicrobium</taxon>
    </lineage>
</organism>
<dbReference type="InterPro" id="IPR050428">
    <property type="entry name" value="TCS_sensor_his_kinase"/>
</dbReference>
<evidence type="ECO:0000313" key="15">
    <source>
        <dbReference type="Proteomes" id="UP001501480"/>
    </source>
</evidence>
<evidence type="ECO:0000259" key="13">
    <source>
        <dbReference type="PROSITE" id="PS50885"/>
    </source>
</evidence>
<accession>A0ABN2W0L6</accession>